<dbReference type="SUPFAM" id="SSF47384">
    <property type="entry name" value="Homodimeric domain of signal transducing histidine kinase"/>
    <property type="match status" value="1"/>
</dbReference>
<evidence type="ECO:0000259" key="1">
    <source>
        <dbReference type="SMART" id="SM00065"/>
    </source>
</evidence>
<feature type="domain" description="GAF" evidence="1">
    <location>
        <begin position="28"/>
        <end position="172"/>
    </location>
</feature>
<dbReference type="SMART" id="SM00065">
    <property type="entry name" value="GAF"/>
    <property type="match status" value="1"/>
</dbReference>
<dbReference type="Gene3D" id="3.30.450.40">
    <property type="match status" value="1"/>
</dbReference>
<evidence type="ECO:0000313" key="3">
    <source>
        <dbReference type="Proteomes" id="UP000199072"/>
    </source>
</evidence>
<organism evidence="2 3">
    <name type="scientific">Mucilaginibacter pineti</name>
    <dbReference type="NCBI Taxonomy" id="1391627"/>
    <lineage>
        <taxon>Bacteria</taxon>
        <taxon>Pseudomonadati</taxon>
        <taxon>Bacteroidota</taxon>
        <taxon>Sphingobacteriia</taxon>
        <taxon>Sphingobacteriales</taxon>
        <taxon>Sphingobacteriaceae</taxon>
        <taxon>Mucilaginibacter</taxon>
    </lineage>
</organism>
<accession>A0A1G7J3Q6</accession>
<dbReference type="InterPro" id="IPR000014">
    <property type="entry name" value="PAS"/>
</dbReference>
<dbReference type="NCBIfam" id="TIGR00229">
    <property type="entry name" value="sensory_box"/>
    <property type="match status" value="1"/>
</dbReference>
<dbReference type="GO" id="GO:0000155">
    <property type="term" value="F:phosphorelay sensor kinase activity"/>
    <property type="evidence" value="ECO:0007669"/>
    <property type="project" value="InterPro"/>
</dbReference>
<proteinExistence type="predicted"/>
<dbReference type="Proteomes" id="UP000199072">
    <property type="component" value="Unassembled WGS sequence"/>
</dbReference>
<dbReference type="InterPro" id="IPR035965">
    <property type="entry name" value="PAS-like_dom_sf"/>
</dbReference>
<dbReference type="Gene3D" id="1.10.287.130">
    <property type="match status" value="1"/>
</dbReference>
<dbReference type="AlphaFoldDB" id="A0A1G7J3Q6"/>
<dbReference type="InterPro" id="IPR003018">
    <property type="entry name" value="GAF"/>
</dbReference>
<dbReference type="OrthoDB" id="741455at2"/>
<dbReference type="InterPro" id="IPR036097">
    <property type="entry name" value="HisK_dim/P_sf"/>
</dbReference>
<dbReference type="PANTHER" id="PTHR43102">
    <property type="entry name" value="SLR1143 PROTEIN"/>
    <property type="match status" value="1"/>
</dbReference>
<dbReference type="STRING" id="1391627.SAMN05216464_11445"/>
<protein>
    <submittedName>
        <fullName evidence="2">PAS domain S-box-containing protein</fullName>
    </submittedName>
</protein>
<dbReference type="Gene3D" id="3.30.450.20">
    <property type="entry name" value="PAS domain"/>
    <property type="match status" value="1"/>
</dbReference>
<dbReference type="SUPFAM" id="SSF55781">
    <property type="entry name" value="GAF domain-like"/>
    <property type="match status" value="1"/>
</dbReference>
<evidence type="ECO:0000313" key="2">
    <source>
        <dbReference type="EMBL" id="SDF19513.1"/>
    </source>
</evidence>
<gene>
    <name evidence="2" type="ORF">SAMN05216464_11445</name>
</gene>
<reference evidence="2 3" key="1">
    <citation type="submission" date="2016-10" db="EMBL/GenBank/DDBJ databases">
        <authorList>
            <person name="de Groot N.N."/>
        </authorList>
    </citation>
    <scope>NUCLEOTIDE SEQUENCE [LARGE SCALE GENOMIC DNA]</scope>
    <source>
        <strain evidence="2 3">47C3B</strain>
    </source>
</reference>
<dbReference type="InterPro" id="IPR029016">
    <property type="entry name" value="GAF-like_dom_sf"/>
</dbReference>
<keyword evidence="3" id="KW-1185">Reference proteome</keyword>
<dbReference type="PANTHER" id="PTHR43102:SF2">
    <property type="entry name" value="GAF DOMAIN-CONTAINING PROTEIN"/>
    <property type="match status" value="1"/>
</dbReference>
<sequence>MSVLSLMHFGYLIMVGDLQTVANFFELDLETDHELQEVIETMAEVCKTPIAFITLLNEHTQYLKLRKGSIETTKPREITFCTHTLQQDDIMIVPDALKDKRFINNPMVRGEQGVRFYAGVPLITSGGQKLGTICVLDTKPHKLSKQQQLVLKILARQVMKIMELKIGLKILKRNQKEVELQREFIDEAGIRLRSFFESSTNFQVLLGKNGEVIDFNKTAFNFIKAAHSTDMKRGDLLQKYIAPSFADKFADGYYMAMKGEPIREEGSTDYGKLGIIWWEATFEPARDKYNEIIGISYIIRNVTERKLREQYIIDQNQSLASIAHIQAHEFRGPLTTIMGLMNLIREEDYTTQPMYFKFMEQAINKLDDTIKKIISKIDINDVEVLNTTSINPPVA</sequence>
<name>A0A1G7J3Q6_9SPHI</name>
<dbReference type="EMBL" id="FNAI01000014">
    <property type="protein sequence ID" value="SDF19513.1"/>
    <property type="molecule type" value="Genomic_DNA"/>
</dbReference>
<dbReference type="SUPFAM" id="SSF55785">
    <property type="entry name" value="PYP-like sensor domain (PAS domain)"/>
    <property type="match status" value="1"/>
</dbReference>
<dbReference type="Pfam" id="PF01590">
    <property type="entry name" value="GAF"/>
    <property type="match status" value="1"/>
</dbReference>